<evidence type="ECO:0000256" key="2">
    <source>
        <dbReference type="SAM" id="MobiDB-lite"/>
    </source>
</evidence>
<keyword evidence="4" id="KW-1185">Reference proteome</keyword>
<feature type="coiled-coil region" evidence="1">
    <location>
        <begin position="74"/>
        <end position="108"/>
    </location>
</feature>
<proteinExistence type="predicted"/>
<keyword evidence="1" id="KW-0175">Coiled coil</keyword>
<evidence type="ECO:0000313" key="4">
    <source>
        <dbReference type="Proteomes" id="UP000054408"/>
    </source>
</evidence>
<evidence type="ECO:0000313" key="3">
    <source>
        <dbReference type="EMBL" id="KNC50920.1"/>
    </source>
</evidence>
<dbReference type="RefSeq" id="XP_013756620.1">
    <property type="nucleotide sequence ID" value="XM_013901166.1"/>
</dbReference>
<evidence type="ECO:0000256" key="1">
    <source>
        <dbReference type="SAM" id="Coils"/>
    </source>
</evidence>
<feature type="compositionally biased region" description="Low complexity" evidence="2">
    <location>
        <begin position="176"/>
        <end position="198"/>
    </location>
</feature>
<feature type="region of interest" description="Disordered" evidence="2">
    <location>
        <begin position="174"/>
        <end position="209"/>
    </location>
</feature>
<reference evidence="3 4" key="1">
    <citation type="submission" date="2010-05" db="EMBL/GenBank/DDBJ databases">
        <title>The Genome Sequence of Thecamonas trahens ATCC 50062.</title>
        <authorList>
            <consortium name="The Broad Institute Genome Sequencing Platform"/>
            <person name="Russ C."/>
            <person name="Cuomo C."/>
            <person name="Shea T."/>
            <person name="Young S.K."/>
            <person name="Zeng Q."/>
            <person name="Koehrsen M."/>
            <person name="Haas B."/>
            <person name="Borodovsky M."/>
            <person name="Guigo R."/>
            <person name="Alvarado L."/>
            <person name="Berlin A."/>
            <person name="Bochicchio J."/>
            <person name="Borenstein D."/>
            <person name="Chapman S."/>
            <person name="Chen Z."/>
            <person name="Freedman E."/>
            <person name="Gellesch M."/>
            <person name="Goldberg J."/>
            <person name="Griggs A."/>
            <person name="Gujja S."/>
            <person name="Heilman E."/>
            <person name="Heiman D."/>
            <person name="Hepburn T."/>
            <person name="Howarth C."/>
            <person name="Jen D."/>
            <person name="Larson L."/>
            <person name="Mehta T."/>
            <person name="Park D."/>
            <person name="Pearson M."/>
            <person name="Roberts A."/>
            <person name="Saif S."/>
            <person name="Shenoy N."/>
            <person name="Sisk P."/>
            <person name="Stolte C."/>
            <person name="Sykes S."/>
            <person name="Thomson T."/>
            <person name="Walk T."/>
            <person name="White J."/>
            <person name="Yandava C."/>
            <person name="Burger G."/>
            <person name="Gray M.W."/>
            <person name="Holland P.W.H."/>
            <person name="King N."/>
            <person name="Lang F.B.F."/>
            <person name="Roger A.J."/>
            <person name="Ruiz-Trillo I."/>
            <person name="Lander E."/>
            <person name="Nusbaum C."/>
        </authorList>
    </citation>
    <scope>NUCLEOTIDE SEQUENCE [LARGE SCALE GENOMIC DNA]</scope>
    <source>
        <strain evidence="3 4">ATCC 50062</strain>
    </source>
</reference>
<dbReference type="GeneID" id="25566150"/>
<dbReference type="AlphaFoldDB" id="A0A0L0DFB7"/>
<dbReference type="Proteomes" id="UP000054408">
    <property type="component" value="Unassembled WGS sequence"/>
</dbReference>
<protein>
    <submittedName>
        <fullName evidence="3">Uncharacterized protein</fullName>
    </submittedName>
</protein>
<accession>A0A0L0DFB7</accession>
<gene>
    <name evidence="3" type="ORF">AMSG_07162</name>
</gene>
<name>A0A0L0DFB7_THETB</name>
<sequence>MADSRRGGAFWNDPATFDMYATTHQRTYAPPKEVPVAVPSVLEHPSHNKAPLSDRLNYALDKDALALPHFDAAVKSAEERLAQARATREEAEQEGETKAAEIDAATRKAANRPLQTMDPATLPFGSLVPLSETHAAYGVPPESAFPHAAEHAITLMRDNPDAARGMNRDEADHLRAAAASRSSSRPPSASDSDPATARLPSSFRPVPHTGMVTTYQATHVPQPDPDAGFDLPPSEVVACANADRTRIPPSYGPANMWETTTGATYGAHASVERPTTVPASAIAGSGSRHRALRNEVTEYHYAYDRREDNEPREHHKWL</sequence>
<dbReference type="EMBL" id="GL349463">
    <property type="protein sequence ID" value="KNC50920.1"/>
    <property type="molecule type" value="Genomic_DNA"/>
</dbReference>
<organism evidence="3 4">
    <name type="scientific">Thecamonas trahens ATCC 50062</name>
    <dbReference type="NCBI Taxonomy" id="461836"/>
    <lineage>
        <taxon>Eukaryota</taxon>
        <taxon>Apusozoa</taxon>
        <taxon>Apusomonadida</taxon>
        <taxon>Apusomonadidae</taxon>
        <taxon>Thecamonas</taxon>
    </lineage>
</organism>